<dbReference type="SUPFAM" id="SSF48619">
    <property type="entry name" value="Phospholipase A2, PLA2"/>
    <property type="match status" value="1"/>
</dbReference>
<reference evidence="11 12" key="1">
    <citation type="submission" date="2025-04" db="UniProtKB">
        <authorList>
            <consortium name="RefSeq"/>
        </authorList>
    </citation>
    <scope>IDENTIFICATION</scope>
</reference>
<feature type="domain" description="Phospholipase A2-like central" evidence="9">
    <location>
        <begin position="45"/>
        <end position="157"/>
    </location>
</feature>
<feature type="binding site" evidence="5">
    <location>
        <position position="87"/>
    </location>
    <ligand>
        <name>Ca(2+)</name>
        <dbReference type="ChEBI" id="CHEBI:29108"/>
    </ligand>
</feature>
<feature type="disulfide bond" evidence="6">
    <location>
        <begin position="82"/>
        <end position="136"/>
    </location>
</feature>
<dbReference type="OrthoDB" id="5841574at2759"/>
<evidence type="ECO:0000313" key="12">
    <source>
        <dbReference type="RefSeq" id="XP_030056805.1"/>
    </source>
</evidence>
<dbReference type="GO" id="GO:0050482">
    <property type="term" value="P:arachidonate secretion"/>
    <property type="evidence" value="ECO:0007669"/>
    <property type="project" value="InterPro"/>
</dbReference>
<dbReference type="GO" id="GO:0016042">
    <property type="term" value="P:lipid catabolic process"/>
    <property type="evidence" value="ECO:0007669"/>
    <property type="project" value="InterPro"/>
</dbReference>
<dbReference type="PROSITE" id="PS00118">
    <property type="entry name" value="PA2_HIS"/>
    <property type="match status" value="1"/>
</dbReference>
<evidence type="ECO:0000256" key="8">
    <source>
        <dbReference type="RuleBase" id="RU361236"/>
    </source>
</evidence>
<feature type="binding site" evidence="5">
    <location>
        <position position="70"/>
    </location>
    <ligand>
        <name>Ca(2+)</name>
        <dbReference type="ChEBI" id="CHEBI:29108"/>
    </ligand>
</feature>
<dbReference type="GO" id="GO:0005509">
    <property type="term" value="F:calcium ion binding"/>
    <property type="evidence" value="ECO:0007669"/>
    <property type="project" value="InterPro"/>
</dbReference>
<dbReference type="KEGG" id="muo:115468859"/>
<dbReference type="GO" id="GO:0047498">
    <property type="term" value="F:calcium-dependent phospholipase A2 activity"/>
    <property type="evidence" value="ECO:0007669"/>
    <property type="project" value="TreeGrafter"/>
</dbReference>
<keyword evidence="10" id="KW-1185">Reference proteome</keyword>
<organism evidence="10 11">
    <name type="scientific">Microcaecilia unicolor</name>
    <dbReference type="NCBI Taxonomy" id="1415580"/>
    <lineage>
        <taxon>Eukaryota</taxon>
        <taxon>Metazoa</taxon>
        <taxon>Chordata</taxon>
        <taxon>Craniata</taxon>
        <taxon>Vertebrata</taxon>
        <taxon>Euteleostomi</taxon>
        <taxon>Amphibia</taxon>
        <taxon>Gymnophiona</taxon>
        <taxon>Siphonopidae</taxon>
        <taxon>Microcaecilia</taxon>
    </lineage>
</organism>
<feature type="active site" evidence="4">
    <location>
        <position position="133"/>
    </location>
</feature>
<protein>
    <recommendedName>
        <fullName evidence="8">Phospholipase A2</fullName>
        <ecNumber evidence="8">3.1.1.4</ecNumber>
    </recommendedName>
</protein>
<dbReference type="InterPro" id="IPR033113">
    <property type="entry name" value="PLA2_histidine"/>
</dbReference>
<gene>
    <name evidence="11 12" type="primary">LOC115468859</name>
</gene>
<keyword evidence="5 8" id="KW-0106">Calcium</keyword>
<comment type="subcellular location">
    <subcellularLocation>
        <location evidence="1 8">Secreted</location>
    </subcellularLocation>
</comment>
<evidence type="ECO:0000256" key="1">
    <source>
        <dbReference type="ARBA" id="ARBA00004613"/>
    </source>
</evidence>
<dbReference type="GO" id="GO:0005543">
    <property type="term" value="F:phospholipid binding"/>
    <property type="evidence" value="ECO:0007669"/>
    <property type="project" value="TreeGrafter"/>
</dbReference>
<evidence type="ECO:0000313" key="10">
    <source>
        <dbReference type="Proteomes" id="UP000515156"/>
    </source>
</evidence>
<dbReference type="InterPro" id="IPR001211">
    <property type="entry name" value="PLA2"/>
</dbReference>
<keyword evidence="8" id="KW-0378">Hydrolase</keyword>
<comment type="cofactor">
    <cofactor evidence="5">
        <name>Ca(2+)</name>
        <dbReference type="ChEBI" id="CHEBI:29108"/>
    </cofactor>
    <text evidence="5">Binds 1 Ca(2+) ion per subunit.</text>
</comment>
<feature type="disulfide bond" evidence="6">
    <location>
        <begin position="119"/>
        <end position="130"/>
    </location>
</feature>
<dbReference type="AlphaFoldDB" id="A0A6P7Y1U6"/>
<sequence>MMYQQMKIFHTILLYAILILHPFWVVKGNGAQIRERRSLFDMALTLWCYRNQLQIPLIGINLYGCHCGPGGSGIAVDAVDHCCFLHDCCYRHCRVSLKCHFKVKWQKYNFMCLKSQTECTSRSICGRMACECDNSCRMSDSSKPKKQHFLYNKKHLCPGPKDVCPIFPNKTEIHRWTKKSSVSQNAIHN</sequence>
<proteinExistence type="inferred from homology"/>
<feature type="active site" evidence="4">
    <location>
        <position position="86"/>
    </location>
</feature>
<evidence type="ECO:0000256" key="7">
    <source>
        <dbReference type="RuleBase" id="RU003654"/>
    </source>
</evidence>
<evidence type="ECO:0000256" key="5">
    <source>
        <dbReference type="PIRSR" id="PIRSR601211-2"/>
    </source>
</evidence>
<dbReference type="GO" id="GO:0005576">
    <property type="term" value="C:extracellular region"/>
    <property type="evidence" value="ECO:0007669"/>
    <property type="project" value="UniProtKB-SubCell"/>
</dbReference>
<evidence type="ECO:0000256" key="2">
    <source>
        <dbReference type="ARBA" id="ARBA00022525"/>
    </source>
</evidence>
<dbReference type="Pfam" id="PF00068">
    <property type="entry name" value="Phospholip_A2_1"/>
    <property type="match status" value="1"/>
</dbReference>
<feature type="disulfide bond" evidence="6">
    <location>
        <begin position="65"/>
        <end position="157"/>
    </location>
</feature>
<feature type="disulfide bond" evidence="6">
    <location>
        <begin position="67"/>
        <end position="83"/>
    </location>
</feature>
<dbReference type="Proteomes" id="UP000515156">
    <property type="component" value="Chromosome 4"/>
</dbReference>
<comment type="catalytic activity">
    <reaction evidence="8">
        <text>a 1,2-diacyl-sn-glycero-3-phosphocholine + H2O = a 1-acyl-sn-glycero-3-phosphocholine + a fatty acid + H(+)</text>
        <dbReference type="Rhea" id="RHEA:15801"/>
        <dbReference type="ChEBI" id="CHEBI:15377"/>
        <dbReference type="ChEBI" id="CHEBI:15378"/>
        <dbReference type="ChEBI" id="CHEBI:28868"/>
        <dbReference type="ChEBI" id="CHEBI:57643"/>
        <dbReference type="ChEBI" id="CHEBI:58168"/>
        <dbReference type="EC" id="3.1.1.4"/>
    </reaction>
</comment>
<feature type="disulfide bond" evidence="6">
    <location>
        <begin position="99"/>
        <end position="125"/>
    </location>
</feature>
<dbReference type="GeneID" id="115468859"/>
<accession>A0A6P7Y1U6</accession>
<dbReference type="Gene3D" id="1.20.90.10">
    <property type="entry name" value="Phospholipase A2 domain"/>
    <property type="match status" value="1"/>
</dbReference>
<keyword evidence="3 6" id="KW-1015">Disulfide bond</keyword>
<dbReference type="PANTHER" id="PTHR11716:SF4">
    <property type="entry name" value="GROUP 10 SECRETORY PHOSPHOLIPASE A2"/>
    <property type="match status" value="1"/>
</dbReference>
<feature type="disulfide bond" evidence="6">
    <location>
        <begin position="89"/>
        <end position="132"/>
    </location>
</feature>
<dbReference type="RefSeq" id="XP_030056805.1">
    <property type="nucleotide sequence ID" value="XM_030200945.1"/>
</dbReference>
<evidence type="ECO:0000256" key="6">
    <source>
        <dbReference type="PIRSR" id="PIRSR601211-3"/>
    </source>
</evidence>
<dbReference type="GO" id="GO:0006644">
    <property type="term" value="P:phospholipid metabolic process"/>
    <property type="evidence" value="ECO:0007669"/>
    <property type="project" value="InterPro"/>
</dbReference>
<dbReference type="InterPro" id="IPR036444">
    <property type="entry name" value="PLipase_A2_dom_sf"/>
</dbReference>
<dbReference type="RefSeq" id="XP_030056804.1">
    <property type="nucleotide sequence ID" value="XM_030200944.1"/>
</dbReference>
<keyword evidence="5" id="KW-0479">Metal-binding</keyword>
<dbReference type="PRINTS" id="PR00389">
    <property type="entry name" value="PHPHLIPASEA2"/>
</dbReference>
<comment type="similarity">
    <text evidence="7">Belongs to the phospholipase A2 family.</text>
</comment>
<keyword evidence="2 8" id="KW-0964">Secreted</keyword>
<keyword evidence="8" id="KW-0443">Lipid metabolism</keyword>
<dbReference type="PANTHER" id="PTHR11716">
    <property type="entry name" value="PHOSPHOLIPASE A2 FAMILY MEMBER"/>
    <property type="match status" value="1"/>
</dbReference>
<dbReference type="EC" id="3.1.1.4" evidence="8"/>
<evidence type="ECO:0000259" key="9">
    <source>
        <dbReference type="SMART" id="SM00085"/>
    </source>
</evidence>
<evidence type="ECO:0000256" key="4">
    <source>
        <dbReference type="PIRSR" id="PIRSR601211-1"/>
    </source>
</evidence>
<evidence type="ECO:0000313" key="11">
    <source>
        <dbReference type="RefSeq" id="XP_030056804.1"/>
    </source>
</evidence>
<dbReference type="SMART" id="SM00085">
    <property type="entry name" value="PA2c"/>
    <property type="match status" value="1"/>
</dbReference>
<feature type="binding site" evidence="5">
    <location>
        <position position="68"/>
    </location>
    <ligand>
        <name>Ca(2+)</name>
        <dbReference type="ChEBI" id="CHEBI:29108"/>
    </ligand>
</feature>
<dbReference type="InterPro" id="IPR016090">
    <property type="entry name" value="PLA2-like_dom"/>
</dbReference>
<name>A0A6P7Y1U6_9AMPH</name>
<evidence type="ECO:0000256" key="3">
    <source>
        <dbReference type="ARBA" id="ARBA00023157"/>
    </source>
</evidence>